<dbReference type="AlphaFoldDB" id="A0A0A8H047"/>
<reference evidence="2 3" key="1">
    <citation type="journal article" date="2014" name="Genome Biol. Evol.">
        <title>Comparative Genomics of the Campylobacter lari Group.</title>
        <authorList>
            <person name="Miller W.G."/>
            <person name="Yee E."/>
            <person name="Chapman M.H."/>
            <person name="Smith T.P."/>
            <person name="Bono J.L."/>
            <person name="Huynh S."/>
            <person name="Parker C.T."/>
            <person name="Vandamme P."/>
            <person name="Luong K."/>
            <person name="Korlach J."/>
        </authorList>
    </citation>
    <scope>NUCLEOTIDE SEQUENCE [LARGE SCALE GENOMIC DNA]</scope>
    <source>
        <strain evidence="2 3">NCTC 12927</strain>
    </source>
</reference>
<organism evidence="2 3">
    <name type="scientific">Campylobacter insulaenigrae NCTC 12927</name>
    <dbReference type="NCBI Taxonomy" id="1031564"/>
    <lineage>
        <taxon>Bacteria</taxon>
        <taxon>Pseudomonadati</taxon>
        <taxon>Campylobacterota</taxon>
        <taxon>Epsilonproteobacteria</taxon>
        <taxon>Campylobacterales</taxon>
        <taxon>Campylobacteraceae</taxon>
        <taxon>Campylobacter</taxon>
    </lineage>
</organism>
<evidence type="ECO:0000313" key="3">
    <source>
        <dbReference type="Proteomes" id="UP000031163"/>
    </source>
</evidence>
<evidence type="ECO:0000256" key="1">
    <source>
        <dbReference type="SAM" id="Phobius"/>
    </source>
</evidence>
<keyword evidence="1" id="KW-1133">Transmembrane helix</keyword>
<dbReference type="Proteomes" id="UP000031163">
    <property type="component" value="Chromosome"/>
</dbReference>
<evidence type="ECO:0000313" key="2">
    <source>
        <dbReference type="EMBL" id="AJC87528.1"/>
    </source>
</evidence>
<protein>
    <recommendedName>
        <fullName evidence="4">Tetratricopeptide repeat-like domain-containing protein</fullName>
    </recommendedName>
</protein>
<dbReference type="STRING" id="1031564.CINS_0550"/>
<dbReference type="EMBL" id="CP007770">
    <property type="protein sequence ID" value="AJC87528.1"/>
    <property type="molecule type" value="Genomic_DNA"/>
</dbReference>
<gene>
    <name evidence="2" type="ORF">CINS_0550</name>
</gene>
<feature type="transmembrane region" description="Helical" evidence="1">
    <location>
        <begin position="37"/>
        <end position="56"/>
    </location>
</feature>
<dbReference type="KEGG" id="cis:CINS_0550"/>
<dbReference type="HOGENOM" id="CLU_088193_2_0_7"/>
<keyword evidence="1" id="KW-0812">Transmembrane</keyword>
<keyword evidence="1" id="KW-0472">Membrane</keyword>
<sequence length="182" mass="21479">MALKENLQQTIKNELNSQEQIMEKFIKSERFIKKYKNYILVLLAIVIIYFLTNFIVNYNEEKNTQESNAIFISLLKDPKNIDNLEKLKTKNPNLYVIFLMSTSNFTDLNQTTKLDLDPLLKQIILAQNNEDATFLKDYNTLLNGYNFLKNNDFKNAQMEFEKIPLNSPLWQLIKSLKHYQGL</sequence>
<accession>A0A0A8H047</accession>
<dbReference type="RefSeq" id="WP_039649641.1">
    <property type="nucleotide sequence ID" value="NZ_CP007770.1"/>
</dbReference>
<dbReference type="GeneID" id="74431359"/>
<proteinExistence type="predicted"/>
<evidence type="ECO:0008006" key="4">
    <source>
        <dbReference type="Google" id="ProtNLM"/>
    </source>
</evidence>
<name>A0A0A8H047_9BACT</name>